<dbReference type="Proteomes" id="UP000612329">
    <property type="component" value="Unassembled WGS sequence"/>
</dbReference>
<dbReference type="Gene3D" id="3.30.750.24">
    <property type="entry name" value="STAS domain"/>
    <property type="match status" value="1"/>
</dbReference>
<feature type="domain" description="STAS" evidence="1">
    <location>
        <begin position="26"/>
        <end position="104"/>
    </location>
</feature>
<reference evidence="2" key="1">
    <citation type="journal article" date="2014" name="Int. J. Syst. Evol. Microbiol.">
        <title>Complete genome sequence of Corynebacterium casei LMG S-19264T (=DSM 44701T), isolated from a smear-ripened cheese.</title>
        <authorList>
            <consortium name="US DOE Joint Genome Institute (JGI-PGF)"/>
            <person name="Walter F."/>
            <person name="Albersmeier A."/>
            <person name="Kalinowski J."/>
            <person name="Ruckert C."/>
        </authorList>
    </citation>
    <scope>NUCLEOTIDE SEQUENCE</scope>
    <source>
        <strain evidence="2">JCM 12862</strain>
    </source>
</reference>
<comment type="caution">
    <text evidence="2">The sequence shown here is derived from an EMBL/GenBank/DDBJ whole genome shotgun (WGS) entry which is preliminary data.</text>
</comment>
<organism evidence="2 3">
    <name type="scientific">Yeosuana aromativorans</name>
    <dbReference type="NCBI Taxonomy" id="288019"/>
    <lineage>
        <taxon>Bacteria</taxon>
        <taxon>Pseudomonadati</taxon>
        <taxon>Bacteroidota</taxon>
        <taxon>Flavobacteriia</taxon>
        <taxon>Flavobacteriales</taxon>
        <taxon>Flavobacteriaceae</taxon>
        <taxon>Yeosuana</taxon>
    </lineage>
</organism>
<dbReference type="AlphaFoldDB" id="A0A8J3FGB7"/>
<reference evidence="2" key="2">
    <citation type="submission" date="2020-09" db="EMBL/GenBank/DDBJ databases">
        <authorList>
            <person name="Sun Q."/>
            <person name="Ohkuma M."/>
        </authorList>
    </citation>
    <scope>NUCLEOTIDE SEQUENCE</scope>
    <source>
        <strain evidence="2">JCM 12862</strain>
    </source>
</reference>
<evidence type="ECO:0000313" key="2">
    <source>
        <dbReference type="EMBL" id="GGK21538.1"/>
    </source>
</evidence>
<accession>A0A8J3FGB7</accession>
<dbReference type="EMBL" id="BMNR01000003">
    <property type="protein sequence ID" value="GGK21538.1"/>
    <property type="molecule type" value="Genomic_DNA"/>
</dbReference>
<gene>
    <name evidence="2" type="ORF">GCM10007962_14620</name>
</gene>
<sequence>MVFVLYLYGNQLINSPKCIVEYNYYVIMNLKITQSSTFFKIKGILDRSSMDVFNREFKHIFERVNTLTISIEEVEWMDRDGVNAMAALHNEAILKNKKLSIIGLGCKDLYEHFKYQTAS</sequence>
<dbReference type="PROSITE" id="PS50801">
    <property type="entry name" value="STAS"/>
    <property type="match status" value="1"/>
</dbReference>
<evidence type="ECO:0000259" key="1">
    <source>
        <dbReference type="PROSITE" id="PS50801"/>
    </source>
</evidence>
<keyword evidence="3" id="KW-1185">Reference proteome</keyword>
<protein>
    <recommendedName>
        <fullName evidence="1">STAS domain-containing protein</fullName>
    </recommendedName>
</protein>
<dbReference type="SUPFAM" id="SSF52091">
    <property type="entry name" value="SpoIIaa-like"/>
    <property type="match status" value="1"/>
</dbReference>
<proteinExistence type="predicted"/>
<dbReference type="InterPro" id="IPR036513">
    <property type="entry name" value="STAS_dom_sf"/>
</dbReference>
<name>A0A8J3FGB7_9FLAO</name>
<evidence type="ECO:0000313" key="3">
    <source>
        <dbReference type="Proteomes" id="UP000612329"/>
    </source>
</evidence>
<dbReference type="InterPro" id="IPR002645">
    <property type="entry name" value="STAS_dom"/>
</dbReference>